<keyword evidence="5" id="KW-1185">Reference proteome</keyword>
<reference evidence="4 5" key="1">
    <citation type="journal article" date="2015" name="Int. J. Syst. Evol. Microbiol.">
        <title>Youhaiella tibetensis gen. nov., sp. nov., isolated from subsurface sediment.</title>
        <authorList>
            <person name="Wang Y.X."/>
            <person name="Huang F.Q."/>
            <person name="Nogi Y."/>
            <person name="Pang S.J."/>
            <person name="Wang P.K."/>
            <person name="Lv J."/>
        </authorList>
    </citation>
    <scope>NUCLEOTIDE SEQUENCE [LARGE SCALE GENOMIC DNA]</scope>
    <source>
        <strain evidence="5">fig4</strain>
    </source>
</reference>
<accession>A0A5B9DIT1</accession>
<sequence length="282" mass="32301">MAVTNYLRNWFQNRRQNARPAKTAFDFYSIGYPKTGNTWTRILLGSYVRSLHNLPELPLFDPVEMAELKSRGYDGPTGIFTHQPLEWSDQDSGELTFQNVIAPFLEQKVILLVRHPLDTLVSSFMHWKHRSTPQYSGTLRDFVSDPVFGLDKLLRFYQLWADHHTAVGSFLCARYEDTHRDTTGQLSRLVAFLEERVDENAIRDAVSFSSFENLKGLEASGTRLVYKSSGFHAFGDGDRSNPDAFHIRNGKVAGYRTELPPEIIADLEERVQAEMPQIYGYT</sequence>
<dbReference type="InterPro" id="IPR000863">
    <property type="entry name" value="Sulfotransferase_dom"/>
</dbReference>
<dbReference type="AlphaFoldDB" id="A0A5B9DIT1"/>
<evidence type="ECO:0000313" key="5">
    <source>
        <dbReference type="Proteomes" id="UP000321062"/>
    </source>
</evidence>
<organism evidence="4 5">
    <name type="scientific">Paradevosia tibetensis</name>
    <dbReference type="NCBI Taxonomy" id="1447062"/>
    <lineage>
        <taxon>Bacteria</taxon>
        <taxon>Pseudomonadati</taxon>
        <taxon>Pseudomonadota</taxon>
        <taxon>Alphaproteobacteria</taxon>
        <taxon>Hyphomicrobiales</taxon>
        <taxon>Devosiaceae</taxon>
        <taxon>Paradevosia</taxon>
    </lineage>
</organism>
<dbReference type="Gene3D" id="3.40.50.300">
    <property type="entry name" value="P-loop containing nucleotide triphosphate hydrolases"/>
    <property type="match status" value="1"/>
</dbReference>
<dbReference type="Proteomes" id="UP000321062">
    <property type="component" value="Chromosome"/>
</dbReference>
<dbReference type="SUPFAM" id="SSF52540">
    <property type="entry name" value="P-loop containing nucleoside triphosphate hydrolases"/>
    <property type="match status" value="1"/>
</dbReference>
<feature type="domain" description="Sulfotransferase" evidence="3">
    <location>
        <begin position="30"/>
        <end position="275"/>
    </location>
</feature>
<comment type="similarity">
    <text evidence="1">Belongs to the sulfotransferase 1 family.</text>
</comment>
<keyword evidence="2 4" id="KW-0808">Transferase</keyword>
<gene>
    <name evidence="4" type="ORF">FNA67_00440</name>
</gene>
<dbReference type="Pfam" id="PF00685">
    <property type="entry name" value="Sulfotransfer_1"/>
    <property type="match status" value="1"/>
</dbReference>
<name>A0A5B9DIT1_9HYPH</name>
<dbReference type="OrthoDB" id="9804504at2"/>
<evidence type="ECO:0000256" key="1">
    <source>
        <dbReference type="ARBA" id="ARBA00005771"/>
    </source>
</evidence>
<proteinExistence type="inferred from homology"/>
<protein>
    <submittedName>
        <fullName evidence="4">Sulfotransferase domain-containing protein</fullName>
    </submittedName>
</protein>
<dbReference type="GO" id="GO:0008146">
    <property type="term" value="F:sulfotransferase activity"/>
    <property type="evidence" value="ECO:0007669"/>
    <property type="project" value="InterPro"/>
</dbReference>
<evidence type="ECO:0000259" key="3">
    <source>
        <dbReference type="Pfam" id="PF00685"/>
    </source>
</evidence>
<dbReference type="EMBL" id="CP041690">
    <property type="protein sequence ID" value="QEE18742.1"/>
    <property type="molecule type" value="Genomic_DNA"/>
</dbReference>
<dbReference type="InterPro" id="IPR027417">
    <property type="entry name" value="P-loop_NTPase"/>
</dbReference>
<dbReference type="PANTHER" id="PTHR11783">
    <property type="entry name" value="SULFOTRANSFERASE SULT"/>
    <property type="match status" value="1"/>
</dbReference>
<evidence type="ECO:0000313" key="4">
    <source>
        <dbReference type="EMBL" id="QEE18742.1"/>
    </source>
</evidence>
<dbReference type="KEGG" id="yti:FNA67_00440"/>
<evidence type="ECO:0000256" key="2">
    <source>
        <dbReference type="ARBA" id="ARBA00022679"/>
    </source>
</evidence>